<dbReference type="Proteomes" id="UP000653644">
    <property type="component" value="Unassembled WGS sequence"/>
</dbReference>
<comment type="caution">
    <text evidence="2">The sequence shown here is derived from an EMBL/GenBank/DDBJ whole genome shotgun (WGS) entry which is preliminary data.</text>
</comment>
<organism evidence="2 3">
    <name type="scientific">Streptomyces canarius</name>
    <dbReference type="NCBI Taxonomy" id="285453"/>
    <lineage>
        <taxon>Bacteria</taxon>
        <taxon>Bacillati</taxon>
        <taxon>Actinomycetota</taxon>
        <taxon>Actinomycetes</taxon>
        <taxon>Kitasatosporales</taxon>
        <taxon>Streptomycetaceae</taxon>
        <taxon>Streptomyces</taxon>
    </lineage>
</organism>
<reference evidence="3" key="1">
    <citation type="journal article" date="2019" name="Int. J. Syst. Evol. Microbiol.">
        <title>The Global Catalogue of Microorganisms (GCM) 10K type strain sequencing project: providing services to taxonomists for standard genome sequencing and annotation.</title>
        <authorList>
            <consortium name="The Broad Institute Genomics Platform"/>
            <consortium name="The Broad Institute Genome Sequencing Center for Infectious Disease"/>
            <person name="Wu L."/>
            <person name="Ma J."/>
        </authorList>
    </citation>
    <scope>NUCLEOTIDE SEQUENCE [LARGE SCALE GENOMIC DNA]</scope>
    <source>
        <strain evidence="3">JCM 4733</strain>
    </source>
</reference>
<dbReference type="EMBL" id="BMVN01000034">
    <property type="protein sequence ID" value="GHA54885.1"/>
    <property type="molecule type" value="Genomic_DNA"/>
</dbReference>
<gene>
    <name evidence="2" type="ORF">GCM10010345_69430</name>
</gene>
<evidence type="ECO:0008006" key="4">
    <source>
        <dbReference type="Google" id="ProtNLM"/>
    </source>
</evidence>
<accession>A0ABQ3D319</accession>
<evidence type="ECO:0000313" key="3">
    <source>
        <dbReference type="Proteomes" id="UP000653644"/>
    </source>
</evidence>
<name>A0ABQ3D319_9ACTN</name>
<proteinExistence type="predicted"/>
<evidence type="ECO:0000256" key="1">
    <source>
        <dbReference type="SAM" id="MobiDB-lite"/>
    </source>
</evidence>
<protein>
    <recommendedName>
        <fullName evidence="4">Transposase IS701-like DDE domain-containing protein</fullName>
    </recommendedName>
</protein>
<feature type="region of interest" description="Disordered" evidence="1">
    <location>
        <begin position="1"/>
        <end position="37"/>
    </location>
</feature>
<keyword evidence="3" id="KW-1185">Reference proteome</keyword>
<sequence>MAQPDAGGGDRADHGLDSAGGRPAVLLRAGDGQAPAQPDRVADVVEHRMRVGPVGDQCLCRQFARLPKGYRSMEFVDAVLPWTADGDTFRLPATPIQPHCAPDR</sequence>
<evidence type="ECO:0000313" key="2">
    <source>
        <dbReference type="EMBL" id="GHA54885.1"/>
    </source>
</evidence>